<comment type="caution">
    <text evidence="1">The sequence shown here is derived from an EMBL/GenBank/DDBJ whole genome shotgun (WGS) entry which is preliminary data.</text>
</comment>
<protein>
    <submittedName>
        <fullName evidence="1">Uncharacterized protein</fullName>
    </submittedName>
</protein>
<accession>A0A1Y1S8K4</accession>
<gene>
    <name evidence="1" type="ORF">ECANGB1_2350</name>
</gene>
<sequence length="133" mass="16065">MNYLIIVKAAIYFKDIDNMEKEYIQHKDTHKKEVETIEIESCAFKTDPLEVSYAEFEKLYRFFDSKYKIHNSTKNAITGKLRYMSHRLPEIIDSLEERYNKGNEYTKFKTRSELYVYLYKSLKVMLDVNLYIT</sequence>
<reference evidence="1 2" key="1">
    <citation type="journal article" date="2017" name="Environ. Microbiol.">
        <title>Decay of the glycolytic pathway and adaptation to intranuclear parasitism within Enterocytozoonidae microsporidia.</title>
        <authorList>
            <person name="Wiredu Boakye D."/>
            <person name="Jaroenlak P."/>
            <person name="Prachumwat A."/>
            <person name="Williams T.A."/>
            <person name="Bateman K.S."/>
            <person name="Itsathitphaisarn O."/>
            <person name="Sritunyalucksana K."/>
            <person name="Paszkiewicz K.H."/>
            <person name="Moore K.A."/>
            <person name="Stentiford G.D."/>
            <person name="Williams B.A."/>
        </authorList>
    </citation>
    <scope>NUCLEOTIDE SEQUENCE [LARGE SCALE GENOMIC DNA]</scope>
    <source>
        <strain evidence="1 2">GB1</strain>
    </source>
</reference>
<keyword evidence="2" id="KW-1185">Reference proteome</keyword>
<dbReference type="EMBL" id="LWDP01000009">
    <property type="protein sequence ID" value="ORD94780.1"/>
    <property type="molecule type" value="Genomic_DNA"/>
</dbReference>
<name>A0A1Y1S8K4_9MICR</name>
<evidence type="ECO:0000313" key="2">
    <source>
        <dbReference type="Proteomes" id="UP000192639"/>
    </source>
</evidence>
<evidence type="ECO:0000313" key="1">
    <source>
        <dbReference type="EMBL" id="ORD94780.1"/>
    </source>
</evidence>
<organism evidence="1 2">
    <name type="scientific">Enterospora canceri</name>
    <dbReference type="NCBI Taxonomy" id="1081671"/>
    <lineage>
        <taxon>Eukaryota</taxon>
        <taxon>Fungi</taxon>
        <taxon>Fungi incertae sedis</taxon>
        <taxon>Microsporidia</taxon>
        <taxon>Enterocytozoonidae</taxon>
        <taxon>Enterospora</taxon>
    </lineage>
</organism>
<proteinExistence type="predicted"/>
<dbReference type="VEuPathDB" id="MicrosporidiaDB:ECANGB1_2350"/>
<dbReference type="Proteomes" id="UP000192639">
    <property type="component" value="Unassembled WGS sequence"/>
</dbReference>
<dbReference type="AlphaFoldDB" id="A0A1Y1S8K4"/>